<dbReference type="EMBL" id="JACSPN010000022">
    <property type="protein sequence ID" value="MBE7701628.1"/>
    <property type="molecule type" value="Genomic_DNA"/>
</dbReference>
<keyword evidence="5 8" id="KW-1133">Transmembrane helix</keyword>
<reference evidence="9 10" key="1">
    <citation type="submission" date="2020-08" db="EMBL/GenBank/DDBJ databases">
        <title>A Genomic Blueprint of the Chicken Gut Microbiome.</title>
        <authorList>
            <person name="Gilroy R."/>
            <person name="Ravi A."/>
            <person name="Getino M."/>
            <person name="Pursley I."/>
            <person name="Horton D.L."/>
            <person name="Alikhan N.-F."/>
            <person name="Baker D."/>
            <person name="Gharbi K."/>
            <person name="Hall N."/>
            <person name="Watson M."/>
            <person name="Adriaenssens E.M."/>
            <person name="Foster-Nyarko E."/>
            <person name="Jarju S."/>
            <person name="Secka A."/>
            <person name="Antonio M."/>
            <person name="Oren A."/>
            <person name="Chaudhuri R."/>
            <person name="La Ragione R.M."/>
            <person name="Hildebrand F."/>
            <person name="Pallen M.J."/>
        </authorList>
    </citation>
    <scope>NUCLEOTIDE SEQUENCE [LARGE SCALE GENOMIC DNA]</scope>
    <source>
        <strain evidence="9 10">Sa1BUA8</strain>
    </source>
</reference>
<dbReference type="GO" id="GO:0005886">
    <property type="term" value="C:plasma membrane"/>
    <property type="evidence" value="ECO:0007669"/>
    <property type="project" value="TreeGrafter"/>
</dbReference>
<evidence type="ECO:0000256" key="5">
    <source>
        <dbReference type="ARBA" id="ARBA00022989"/>
    </source>
</evidence>
<evidence type="ECO:0000313" key="10">
    <source>
        <dbReference type="Proteomes" id="UP000822993"/>
    </source>
</evidence>
<comment type="similarity">
    <text evidence="2 7">Belongs to the MIP/aquaporin (TC 1.A.8) family.</text>
</comment>
<comment type="subcellular location">
    <subcellularLocation>
        <location evidence="1">Membrane</location>
        <topology evidence="1">Multi-pass membrane protein</topology>
    </subcellularLocation>
</comment>
<organism evidence="9 10">
    <name type="scientific">Oerskovia douganii</name>
    <dbReference type="NCBI Taxonomy" id="2762210"/>
    <lineage>
        <taxon>Bacteria</taxon>
        <taxon>Bacillati</taxon>
        <taxon>Actinomycetota</taxon>
        <taxon>Actinomycetes</taxon>
        <taxon>Micrococcales</taxon>
        <taxon>Cellulomonadaceae</taxon>
        <taxon>Oerskovia</taxon>
    </lineage>
</organism>
<gene>
    <name evidence="9" type="ORF">H9623_15150</name>
</gene>
<feature type="transmembrane region" description="Helical" evidence="8">
    <location>
        <begin position="221"/>
        <end position="243"/>
    </location>
</feature>
<dbReference type="InterPro" id="IPR050363">
    <property type="entry name" value="MIP/Aquaporin"/>
</dbReference>
<evidence type="ECO:0000313" key="9">
    <source>
        <dbReference type="EMBL" id="MBE7701628.1"/>
    </source>
</evidence>
<dbReference type="InterPro" id="IPR023271">
    <property type="entry name" value="Aquaporin-like"/>
</dbReference>
<evidence type="ECO:0000256" key="8">
    <source>
        <dbReference type="SAM" id="Phobius"/>
    </source>
</evidence>
<dbReference type="InterPro" id="IPR022357">
    <property type="entry name" value="MIP_CS"/>
</dbReference>
<comment type="caution">
    <text evidence="9">The sequence shown here is derived from an EMBL/GenBank/DDBJ whole genome shotgun (WGS) entry which is preliminary data.</text>
</comment>
<keyword evidence="6 8" id="KW-0472">Membrane</keyword>
<name>A0A9D5UAR0_9CELL</name>
<dbReference type="SUPFAM" id="SSF81338">
    <property type="entry name" value="Aquaporin-like"/>
    <property type="match status" value="1"/>
</dbReference>
<protein>
    <submittedName>
        <fullName evidence="9">Aquaporin family protein</fullName>
    </submittedName>
</protein>
<dbReference type="AlphaFoldDB" id="A0A9D5UAR0"/>
<evidence type="ECO:0000256" key="4">
    <source>
        <dbReference type="ARBA" id="ARBA00022692"/>
    </source>
</evidence>
<evidence type="ECO:0000256" key="7">
    <source>
        <dbReference type="RuleBase" id="RU000477"/>
    </source>
</evidence>
<dbReference type="PANTHER" id="PTHR43829">
    <property type="entry name" value="AQUAPORIN OR AQUAGLYCEROPORIN RELATED"/>
    <property type="match status" value="1"/>
</dbReference>
<dbReference type="PROSITE" id="PS00221">
    <property type="entry name" value="MIP"/>
    <property type="match status" value="1"/>
</dbReference>
<sequence length="245" mass="25304">MDPDYSLAVRAACEFIGTAILIIIGNGTVANVHLKGSKGYGGGWSLIAMGYGFGVMIPALMFGGISGNHINPAFTIGLATWGMFPWADVAPYVVAQMLGAMAGQLAIVATHKPYYDRTESSADVLATFSTVNAAHSRVNGFANELLGSVVLFSCALAIINSPLTTTEPGLAHLALGFLVWGLVAGLGGPTGPALNPARDLGPRIVHALLPLQHKGPSDWGYAWVPVAAPLIAGVIGVGCWKLLLG</sequence>
<proteinExistence type="inferred from homology"/>
<dbReference type="PRINTS" id="PR00783">
    <property type="entry name" value="MINTRINSICP"/>
</dbReference>
<accession>A0A9D5UAR0</accession>
<dbReference type="Pfam" id="PF00230">
    <property type="entry name" value="MIP"/>
    <property type="match status" value="1"/>
</dbReference>
<keyword evidence="4 7" id="KW-0812">Transmembrane</keyword>
<feature type="transmembrane region" description="Helical" evidence="8">
    <location>
        <begin position="169"/>
        <end position="188"/>
    </location>
</feature>
<dbReference type="GO" id="GO:0015254">
    <property type="term" value="F:glycerol channel activity"/>
    <property type="evidence" value="ECO:0007669"/>
    <property type="project" value="TreeGrafter"/>
</dbReference>
<keyword evidence="3 7" id="KW-0813">Transport</keyword>
<dbReference type="InterPro" id="IPR000425">
    <property type="entry name" value="MIP"/>
</dbReference>
<evidence type="ECO:0000256" key="6">
    <source>
        <dbReference type="ARBA" id="ARBA00023136"/>
    </source>
</evidence>
<feature type="transmembrane region" description="Helical" evidence="8">
    <location>
        <begin position="46"/>
        <end position="69"/>
    </location>
</feature>
<dbReference type="Gene3D" id="1.20.1080.10">
    <property type="entry name" value="Glycerol uptake facilitator protein"/>
    <property type="match status" value="1"/>
</dbReference>
<dbReference type="RefSeq" id="WP_193720859.1">
    <property type="nucleotide sequence ID" value="NZ_JACSPN010000022.1"/>
</dbReference>
<evidence type="ECO:0000256" key="2">
    <source>
        <dbReference type="ARBA" id="ARBA00006175"/>
    </source>
</evidence>
<evidence type="ECO:0000256" key="3">
    <source>
        <dbReference type="ARBA" id="ARBA00022448"/>
    </source>
</evidence>
<dbReference type="PANTHER" id="PTHR43829:SF9">
    <property type="entry name" value="AQUAPORIN-9"/>
    <property type="match status" value="1"/>
</dbReference>
<feature type="transmembrane region" description="Helical" evidence="8">
    <location>
        <begin position="15"/>
        <end position="34"/>
    </location>
</feature>
<dbReference type="Proteomes" id="UP000822993">
    <property type="component" value="Unassembled WGS sequence"/>
</dbReference>
<keyword evidence="10" id="KW-1185">Reference proteome</keyword>
<evidence type="ECO:0000256" key="1">
    <source>
        <dbReference type="ARBA" id="ARBA00004141"/>
    </source>
</evidence>
<feature type="transmembrane region" description="Helical" evidence="8">
    <location>
        <begin position="145"/>
        <end position="163"/>
    </location>
</feature>
<dbReference type="CDD" id="cd00333">
    <property type="entry name" value="MIP"/>
    <property type="match status" value="1"/>
</dbReference>